<accession>A0A1I1H5A9</accession>
<dbReference type="Gene3D" id="3.40.50.10090">
    <property type="match status" value="2"/>
</dbReference>
<dbReference type="RefSeq" id="WP_093448896.1">
    <property type="nucleotide sequence ID" value="NZ_FNZG01000002.1"/>
</dbReference>
<organism evidence="2 3">
    <name type="scientific">Pseudooceanicola nitratireducens</name>
    <dbReference type="NCBI Taxonomy" id="517719"/>
    <lineage>
        <taxon>Bacteria</taxon>
        <taxon>Pseudomonadati</taxon>
        <taxon>Pseudomonadota</taxon>
        <taxon>Alphaproteobacteria</taxon>
        <taxon>Rhodobacterales</taxon>
        <taxon>Paracoccaceae</taxon>
        <taxon>Pseudooceanicola</taxon>
    </lineage>
</organism>
<dbReference type="CDD" id="cd06578">
    <property type="entry name" value="HemD"/>
    <property type="match status" value="1"/>
</dbReference>
<keyword evidence="3" id="KW-1185">Reference proteome</keyword>
<name>A0A1I1H5A9_9RHOB</name>
<dbReference type="GO" id="GO:0004852">
    <property type="term" value="F:uroporphyrinogen-III synthase activity"/>
    <property type="evidence" value="ECO:0007669"/>
    <property type="project" value="InterPro"/>
</dbReference>
<dbReference type="InterPro" id="IPR003754">
    <property type="entry name" value="4pyrrol_synth_uPrphyn_synth"/>
</dbReference>
<dbReference type="InterPro" id="IPR036108">
    <property type="entry name" value="4pyrrol_syn_uPrphyn_synt_sf"/>
</dbReference>
<dbReference type="STRING" id="517719.SAMN05421762_0123"/>
<dbReference type="SUPFAM" id="SSF69618">
    <property type="entry name" value="HemD-like"/>
    <property type="match status" value="1"/>
</dbReference>
<dbReference type="GO" id="GO:0033014">
    <property type="term" value="P:tetrapyrrole biosynthetic process"/>
    <property type="evidence" value="ECO:0007669"/>
    <property type="project" value="InterPro"/>
</dbReference>
<dbReference type="AlphaFoldDB" id="A0A1I1H5A9"/>
<gene>
    <name evidence="2" type="ORF">SAMN05421762_0123</name>
</gene>
<dbReference type="EMBL" id="FOLX01000001">
    <property type="protein sequence ID" value="SFC19001.1"/>
    <property type="molecule type" value="Genomic_DNA"/>
</dbReference>
<evidence type="ECO:0000313" key="3">
    <source>
        <dbReference type="Proteomes" id="UP000231644"/>
    </source>
</evidence>
<reference evidence="2 3" key="1">
    <citation type="submission" date="2016-10" db="EMBL/GenBank/DDBJ databases">
        <authorList>
            <person name="de Groot N.N."/>
        </authorList>
    </citation>
    <scope>NUCLEOTIDE SEQUENCE [LARGE SCALE GENOMIC DNA]</scope>
    <source>
        <strain evidence="2 3">DSM 29619</strain>
    </source>
</reference>
<dbReference type="Pfam" id="PF02602">
    <property type="entry name" value="HEM4"/>
    <property type="match status" value="1"/>
</dbReference>
<evidence type="ECO:0000313" key="2">
    <source>
        <dbReference type="EMBL" id="SFC19001.1"/>
    </source>
</evidence>
<sequence>MMRPTMRPVILMTRPAPEGADTARDLAARTGCGVVVSPLLAIRAAGDLPDMTRYRSLIFTSRNGVRAYAALNGPKLPAVCVGEATARAARDAGHPARASGGDAEALVADLRANPPEAPILHLRGESARGDIAPRLTAAGLPTDAAVIYAQDLCDLSDEARQLLSGPAPVIVPLYSPRTAARFAALCPKGAQVHLILISRNADLAAAAIDAKSRSIATSPDARAMADAVDATLRRVEGIGGAD</sequence>
<dbReference type="OrthoDB" id="7204250at2"/>
<protein>
    <submittedName>
        <fullName evidence="2">Uroporphyrinogen-III synthase</fullName>
    </submittedName>
</protein>
<feature type="domain" description="Tetrapyrrole biosynthesis uroporphyrinogen III synthase" evidence="1">
    <location>
        <begin position="26"/>
        <end position="225"/>
    </location>
</feature>
<evidence type="ECO:0000259" key="1">
    <source>
        <dbReference type="Pfam" id="PF02602"/>
    </source>
</evidence>
<proteinExistence type="predicted"/>
<dbReference type="Proteomes" id="UP000231644">
    <property type="component" value="Unassembled WGS sequence"/>
</dbReference>